<accession>A0A2P2LYC9</accession>
<reference evidence="2" key="1">
    <citation type="submission" date="2018-02" db="EMBL/GenBank/DDBJ databases">
        <title>Rhizophora mucronata_Transcriptome.</title>
        <authorList>
            <person name="Meera S.P."/>
            <person name="Sreeshan A."/>
            <person name="Augustine A."/>
        </authorList>
    </citation>
    <scope>NUCLEOTIDE SEQUENCE</scope>
    <source>
        <tissue evidence="2">Leaf</tissue>
    </source>
</reference>
<evidence type="ECO:0000313" key="2">
    <source>
        <dbReference type="EMBL" id="MBX22965.1"/>
    </source>
</evidence>
<evidence type="ECO:0000256" key="1">
    <source>
        <dbReference type="SAM" id="MobiDB-lite"/>
    </source>
</evidence>
<dbReference type="EMBL" id="GGEC01042481">
    <property type="protein sequence ID" value="MBX22965.1"/>
    <property type="molecule type" value="Transcribed_RNA"/>
</dbReference>
<feature type="region of interest" description="Disordered" evidence="1">
    <location>
        <begin position="32"/>
        <end position="61"/>
    </location>
</feature>
<organism evidence="2">
    <name type="scientific">Rhizophora mucronata</name>
    <name type="common">Asiatic mangrove</name>
    <dbReference type="NCBI Taxonomy" id="61149"/>
    <lineage>
        <taxon>Eukaryota</taxon>
        <taxon>Viridiplantae</taxon>
        <taxon>Streptophyta</taxon>
        <taxon>Embryophyta</taxon>
        <taxon>Tracheophyta</taxon>
        <taxon>Spermatophyta</taxon>
        <taxon>Magnoliopsida</taxon>
        <taxon>eudicotyledons</taxon>
        <taxon>Gunneridae</taxon>
        <taxon>Pentapetalae</taxon>
        <taxon>rosids</taxon>
        <taxon>fabids</taxon>
        <taxon>Malpighiales</taxon>
        <taxon>Rhizophoraceae</taxon>
        <taxon>Rhizophora</taxon>
    </lineage>
</organism>
<feature type="compositionally biased region" description="Basic residues" evidence="1">
    <location>
        <begin position="37"/>
        <end position="49"/>
    </location>
</feature>
<protein>
    <submittedName>
        <fullName evidence="2">Uncharacterized protein</fullName>
    </submittedName>
</protein>
<name>A0A2P2LYC9_RHIMU</name>
<sequence>MMTSAALQSISLNKSAVVVRVIYSSVCVKSEGVEKRNHNRSRRRRRRRPRYDTEHHTLSLSPSPSLQRRWILTRCSNVYLLFLFSFLTES</sequence>
<proteinExistence type="predicted"/>
<dbReference type="AlphaFoldDB" id="A0A2P2LYC9"/>